<accession>D5MM90</accession>
<dbReference type="HOGENOM" id="CLU_2599492_0_0_0"/>
<name>D5MM90_METO1</name>
<reference evidence="1 2" key="1">
    <citation type="journal article" date="2010" name="Nature">
        <title>Nitrite-driven anaerobic methane oxidation by oxygenic bacteria.</title>
        <authorList>
            <person name="Ettwig K.F."/>
            <person name="Butler M.K."/>
            <person name="Le Paslier D."/>
            <person name="Pelletier E."/>
            <person name="Mangenot S."/>
            <person name="Kuypers M.M.M."/>
            <person name="Schreiber F."/>
            <person name="Dutilh B.E."/>
            <person name="Zedelius J."/>
            <person name="de Beer D."/>
            <person name="Gloerich J."/>
            <person name="Wessels H.J.C.T."/>
            <person name="van Allen T."/>
            <person name="Luesken F."/>
            <person name="Wu M."/>
            <person name="van de Pas-Schoonen K.T."/>
            <person name="Op den Camp H.J.M."/>
            <person name="Janssen-Megens E.M."/>
            <person name="Francoijs K-J."/>
            <person name="Stunnenberg H."/>
            <person name="Weissenbach J."/>
            <person name="Jetten M.S.M."/>
            <person name="Strous M."/>
        </authorList>
    </citation>
    <scope>NUCLEOTIDE SEQUENCE [LARGE SCALE GENOMIC DNA]</scope>
</reference>
<evidence type="ECO:0000313" key="1">
    <source>
        <dbReference type="EMBL" id="CBE67976.1"/>
    </source>
</evidence>
<dbReference type="eggNOG" id="COG2250">
    <property type="taxonomic scope" value="Bacteria"/>
</dbReference>
<sequence length="79" mass="8967">MRRAPREEGARWLQQAVEDLRWAEDLAERGGSYRLLPGPADRRKGPQGVPYGYYIPTRYPNSIPDSIPAHIFTRDAAGE</sequence>
<organism evidence="1 2">
    <name type="scientific">Methylomirabilis oxygeniifera</name>
    <dbReference type="NCBI Taxonomy" id="671143"/>
    <lineage>
        <taxon>Bacteria</taxon>
        <taxon>Candidatus Methylomirabilota</taxon>
        <taxon>Candidatus Methylomirabilia</taxon>
        <taxon>Candidatus Methylomirabilales</taxon>
        <taxon>Candidatus Methylomirabilaceae</taxon>
        <taxon>Candidatus Methylomirabilis</taxon>
    </lineage>
</organism>
<dbReference type="Proteomes" id="UP000006898">
    <property type="component" value="Chromosome"/>
</dbReference>
<dbReference type="KEGG" id="mox:DAMO_0915"/>
<dbReference type="STRING" id="671143.DAMO_0915"/>
<protein>
    <submittedName>
        <fullName evidence="1">Putative HEPN domain protein</fullName>
    </submittedName>
</protein>
<evidence type="ECO:0000313" key="2">
    <source>
        <dbReference type="Proteomes" id="UP000006898"/>
    </source>
</evidence>
<proteinExistence type="predicted"/>
<gene>
    <name evidence="1" type="ORF">DAMO_0915</name>
</gene>
<dbReference type="EMBL" id="FP565575">
    <property type="protein sequence ID" value="CBE67976.1"/>
    <property type="molecule type" value="Genomic_DNA"/>
</dbReference>
<dbReference type="AlphaFoldDB" id="D5MM90"/>